<dbReference type="RefSeq" id="WP_134168811.1">
    <property type="nucleotide sequence ID" value="NZ_SODD01000009.1"/>
</dbReference>
<evidence type="ECO:0000256" key="3">
    <source>
        <dbReference type="ARBA" id="ARBA00022475"/>
    </source>
</evidence>
<evidence type="ECO:0000256" key="7">
    <source>
        <dbReference type="SAM" id="Phobius"/>
    </source>
</evidence>
<reference evidence="8 9" key="1">
    <citation type="submission" date="2019-03" db="EMBL/GenBank/DDBJ databases">
        <title>Genomic Encyclopedia of Type Strains, Phase IV (KMG-IV): sequencing the most valuable type-strain genomes for metagenomic binning, comparative biology and taxonomic classification.</title>
        <authorList>
            <person name="Goeker M."/>
        </authorList>
    </citation>
    <scope>NUCLEOTIDE SEQUENCE [LARGE SCALE GENOMIC DNA]</scope>
    <source>
        <strain evidence="8 9">DSM 28867</strain>
    </source>
</reference>
<name>A0A4R7ZTL9_9FIRM</name>
<comment type="subcellular location">
    <subcellularLocation>
        <location evidence="1">Cell membrane</location>
        <topology evidence="1">Multi-pass membrane protein</topology>
    </subcellularLocation>
</comment>
<feature type="transmembrane region" description="Helical" evidence="7">
    <location>
        <begin position="6"/>
        <end position="28"/>
    </location>
</feature>
<keyword evidence="9" id="KW-1185">Reference proteome</keyword>
<gene>
    <name evidence="8" type="ORF">EDD63_10961</name>
</gene>
<evidence type="ECO:0000256" key="5">
    <source>
        <dbReference type="ARBA" id="ARBA00022989"/>
    </source>
</evidence>
<keyword evidence="6 7" id="KW-0472">Membrane</keyword>
<feature type="transmembrane region" description="Helical" evidence="7">
    <location>
        <begin position="146"/>
        <end position="163"/>
    </location>
</feature>
<feature type="transmembrane region" description="Helical" evidence="7">
    <location>
        <begin position="73"/>
        <end position="92"/>
    </location>
</feature>
<evidence type="ECO:0000313" key="8">
    <source>
        <dbReference type="EMBL" id="TDW21025.1"/>
    </source>
</evidence>
<dbReference type="PANTHER" id="PTHR43663:SF1">
    <property type="entry name" value="CHROMATE TRANSPORTER"/>
    <property type="match status" value="1"/>
</dbReference>
<dbReference type="AlphaFoldDB" id="A0A4R7ZTL9"/>
<dbReference type="PANTHER" id="PTHR43663">
    <property type="entry name" value="CHROMATE TRANSPORT PROTEIN-RELATED"/>
    <property type="match status" value="1"/>
</dbReference>
<protein>
    <submittedName>
        <fullName evidence="8">Chromate transporter</fullName>
    </submittedName>
</protein>
<evidence type="ECO:0000256" key="2">
    <source>
        <dbReference type="ARBA" id="ARBA00005262"/>
    </source>
</evidence>
<evidence type="ECO:0000256" key="6">
    <source>
        <dbReference type="ARBA" id="ARBA00023136"/>
    </source>
</evidence>
<dbReference type="InterPro" id="IPR052518">
    <property type="entry name" value="CHR_Transporter"/>
</dbReference>
<evidence type="ECO:0000313" key="9">
    <source>
        <dbReference type="Proteomes" id="UP000294743"/>
    </source>
</evidence>
<evidence type="ECO:0000256" key="1">
    <source>
        <dbReference type="ARBA" id="ARBA00004651"/>
    </source>
</evidence>
<comment type="similarity">
    <text evidence="2">Belongs to the chromate ion transporter (CHR) (TC 2.A.51) family.</text>
</comment>
<dbReference type="InterPro" id="IPR003370">
    <property type="entry name" value="Chromate_transpt"/>
</dbReference>
<keyword evidence="4 7" id="KW-0812">Transmembrane</keyword>
<sequence length="187" mass="19817">MLIQILLAFLKIGFLGFGGGYAMLSMVLDESLKLGLTLHQFADLNALDMLIPGPIAINAATYVGYLVDGFAGATVATAAVCVPSFVLVPLFIKFKRTFAHNPKVNQFLDMVKPAAVGLVASAGFTLLLGVVFGADTLSQLIANPHAPDIFTLMVVAVCSYLHIKKNVNPILLTVVSGVVGFALYYVI</sequence>
<proteinExistence type="inferred from homology"/>
<dbReference type="OrthoDB" id="9788907at2"/>
<dbReference type="EMBL" id="SODD01000009">
    <property type="protein sequence ID" value="TDW21025.1"/>
    <property type="molecule type" value="Genomic_DNA"/>
</dbReference>
<keyword evidence="3" id="KW-1003">Cell membrane</keyword>
<keyword evidence="5 7" id="KW-1133">Transmembrane helix</keyword>
<feature type="transmembrane region" description="Helical" evidence="7">
    <location>
        <begin position="113"/>
        <end position="134"/>
    </location>
</feature>
<dbReference type="Pfam" id="PF02417">
    <property type="entry name" value="Chromate_transp"/>
    <property type="match status" value="1"/>
</dbReference>
<accession>A0A4R7ZTL9</accession>
<dbReference type="GO" id="GO:0005886">
    <property type="term" value="C:plasma membrane"/>
    <property type="evidence" value="ECO:0007669"/>
    <property type="project" value="UniProtKB-SubCell"/>
</dbReference>
<dbReference type="GO" id="GO:0015109">
    <property type="term" value="F:chromate transmembrane transporter activity"/>
    <property type="evidence" value="ECO:0007669"/>
    <property type="project" value="InterPro"/>
</dbReference>
<feature type="transmembrane region" description="Helical" evidence="7">
    <location>
        <begin position="170"/>
        <end position="186"/>
    </location>
</feature>
<comment type="caution">
    <text evidence="8">The sequence shown here is derived from an EMBL/GenBank/DDBJ whole genome shotgun (WGS) entry which is preliminary data.</text>
</comment>
<organism evidence="8 9">
    <name type="scientific">Breznakia blatticola</name>
    <dbReference type="NCBI Taxonomy" id="1754012"/>
    <lineage>
        <taxon>Bacteria</taxon>
        <taxon>Bacillati</taxon>
        <taxon>Bacillota</taxon>
        <taxon>Erysipelotrichia</taxon>
        <taxon>Erysipelotrichales</taxon>
        <taxon>Erysipelotrichaceae</taxon>
        <taxon>Breznakia</taxon>
    </lineage>
</organism>
<dbReference type="Proteomes" id="UP000294743">
    <property type="component" value="Unassembled WGS sequence"/>
</dbReference>
<evidence type="ECO:0000256" key="4">
    <source>
        <dbReference type="ARBA" id="ARBA00022692"/>
    </source>
</evidence>